<evidence type="ECO:0000259" key="4">
    <source>
        <dbReference type="Pfam" id="PF05175"/>
    </source>
</evidence>
<proteinExistence type="predicted"/>
<comment type="caution">
    <text evidence="5">The sequence shown here is derived from an EMBL/GenBank/DDBJ whole genome shotgun (WGS) entry which is preliminary data.</text>
</comment>
<dbReference type="SUPFAM" id="SSF53335">
    <property type="entry name" value="S-adenosyl-L-methionine-dependent methyltransferases"/>
    <property type="match status" value="1"/>
</dbReference>
<dbReference type="PANTHER" id="PTHR47739">
    <property type="entry name" value="TRNA1(VAL) (ADENINE(37)-N6)-METHYLTRANSFERASE"/>
    <property type="match status" value="1"/>
</dbReference>
<feature type="region of interest" description="Disordered" evidence="3">
    <location>
        <begin position="79"/>
        <end position="100"/>
    </location>
</feature>
<keyword evidence="1 5" id="KW-0489">Methyltransferase</keyword>
<organism evidence="5 6">
    <name type="scientific">Skermanella aerolata</name>
    <dbReference type="NCBI Taxonomy" id="393310"/>
    <lineage>
        <taxon>Bacteria</taxon>
        <taxon>Pseudomonadati</taxon>
        <taxon>Pseudomonadota</taxon>
        <taxon>Alphaproteobacteria</taxon>
        <taxon>Rhodospirillales</taxon>
        <taxon>Azospirillaceae</taxon>
        <taxon>Skermanella</taxon>
    </lineage>
</organism>
<dbReference type="InterPro" id="IPR007848">
    <property type="entry name" value="Small_mtfrase_dom"/>
</dbReference>
<dbReference type="GO" id="GO:0032259">
    <property type="term" value="P:methylation"/>
    <property type="evidence" value="ECO:0007669"/>
    <property type="project" value="UniProtKB-KW"/>
</dbReference>
<keyword evidence="2" id="KW-0949">S-adenosyl-L-methionine</keyword>
<dbReference type="Proteomes" id="UP000321523">
    <property type="component" value="Unassembled WGS sequence"/>
</dbReference>
<gene>
    <name evidence="5" type="ORF">SAE02_28650</name>
</gene>
<name>A0A512DQH5_9PROT</name>
<evidence type="ECO:0000256" key="3">
    <source>
        <dbReference type="SAM" id="MobiDB-lite"/>
    </source>
</evidence>
<evidence type="ECO:0000256" key="1">
    <source>
        <dbReference type="ARBA" id="ARBA00022603"/>
    </source>
</evidence>
<evidence type="ECO:0000313" key="6">
    <source>
        <dbReference type="Proteomes" id="UP000321523"/>
    </source>
</evidence>
<dbReference type="GO" id="GO:0008168">
    <property type="term" value="F:methyltransferase activity"/>
    <property type="evidence" value="ECO:0007669"/>
    <property type="project" value="UniProtKB-KW"/>
</dbReference>
<reference evidence="5 6" key="1">
    <citation type="submission" date="2019-07" db="EMBL/GenBank/DDBJ databases">
        <title>Whole genome shotgun sequence of Skermanella aerolata NBRC 106429.</title>
        <authorList>
            <person name="Hosoyama A."/>
            <person name="Uohara A."/>
            <person name="Ohji S."/>
            <person name="Ichikawa N."/>
        </authorList>
    </citation>
    <scope>NUCLEOTIDE SEQUENCE [LARGE SCALE GENOMIC DNA]</scope>
    <source>
        <strain evidence="5 6">NBRC 106429</strain>
    </source>
</reference>
<dbReference type="InterPro" id="IPR029063">
    <property type="entry name" value="SAM-dependent_MTases_sf"/>
</dbReference>
<sequence length="207" mass="21683">MPGERVLDVGAGVGAASLCLAFRVPGAHVTGLELQSDLVELAAANIRDNALEGRVGILAGDLQSPPACLPPSGFDRVMSNPPFQKAGTHTPPPGAGRALAHGEGSADLSAWIAFCTRMLKPRGTLTLIHRADRLDDLIALLHGRFGAVTLIPLWPKAGRPAKRVIVTARRNARSPAIMSPGLVLHETDGSFTPAAEAILRHGKTLEP</sequence>
<dbReference type="Pfam" id="PF05175">
    <property type="entry name" value="MTS"/>
    <property type="match status" value="1"/>
</dbReference>
<dbReference type="AlphaFoldDB" id="A0A512DQH5"/>
<dbReference type="PANTHER" id="PTHR47739:SF1">
    <property type="entry name" value="TRNA1(VAL) (ADENINE(37)-N6)-METHYLTRANSFERASE"/>
    <property type="match status" value="1"/>
</dbReference>
<dbReference type="CDD" id="cd02440">
    <property type="entry name" value="AdoMet_MTases"/>
    <property type="match status" value="1"/>
</dbReference>
<keyword evidence="5" id="KW-0808">Transferase</keyword>
<evidence type="ECO:0000256" key="2">
    <source>
        <dbReference type="ARBA" id="ARBA00022691"/>
    </source>
</evidence>
<accession>A0A512DQH5</accession>
<dbReference type="EMBL" id="BJYZ01000012">
    <property type="protein sequence ID" value="GEO38717.1"/>
    <property type="molecule type" value="Genomic_DNA"/>
</dbReference>
<keyword evidence="6" id="KW-1185">Reference proteome</keyword>
<dbReference type="Gene3D" id="3.40.50.150">
    <property type="entry name" value="Vaccinia Virus protein VP39"/>
    <property type="match status" value="1"/>
</dbReference>
<evidence type="ECO:0000313" key="5">
    <source>
        <dbReference type="EMBL" id="GEO38717.1"/>
    </source>
</evidence>
<feature type="domain" description="Methyltransferase small" evidence="4">
    <location>
        <begin position="4"/>
        <end position="88"/>
    </location>
</feature>
<protein>
    <submittedName>
        <fullName evidence="5">Methyltransferase</fullName>
    </submittedName>
</protein>
<dbReference type="InterPro" id="IPR050210">
    <property type="entry name" value="tRNA_Adenine-N(6)_MTase"/>
</dbReference>